<keyword evidence="7 8" id="KW-0413">Isomerase</keyword>
<reference evidence="11 12" key="1">
    <citation type="submission" date="2022-04" db="EMBL/GenBank/DDBJ databases">
        <title>Halobacillus sp. isolated from saltern.</title>
        <authorList>
            <person name="Won M."/>
            <person name="Lee C.-M."/>
            <person name="Woen H.-Y."/>
            <person name="Kwon S.-W."/>
        </authorList>
    </citation>
    <scope>NUCLEOTIDE SEQUENCE [LARGE SCALE GENOMIC DNA]</scope>
    <source>
        <strain evidence="11 12">SSBR10-3</strain>
    </source>
</reference>
<dbReference type="EC" id="5.3.1.8" evidence="4 8"/>
<dbReference type="Pfam" id="PF20511">
    <property type="entry name" value="PMI_typeI_cat"/>
    <property type="match status" value="1"/>
</dbReference>
<dbReference type="PANTHER" id="PTHR42742">
    <property type="entry name" value="TRANSCRIPTIONAL REPRESSOR MPRA"/>
    <property type="match status" value="1"/>
</dbReference>
<dbReference type="SUPFAM" id="SSF51182">
    <property type="entry name" value="RmlC-like cupins"/>
    <property type="match status" value="1"/>
</dbReference>
<dbReference type="RefSeq" id="WP_244712494.1">
    <property type="nucleotide sequence ID" value="NZ_CP095073.1"/>
</dbReference>
<evidence type="ECO:0000256" key="8">
    <source>
        <dbReference type="PIRNR" id="PIRNR036894"/>
    </source>
</evidence>
<evidence type="ECO:0000313" key="12">
    <source>
        <dbReference type="Proteomes" id="UP000831787"/>
    </source>
</evidence>
<accession>A0ABY4EP89</accession>
<dbReference type="InterPro" id="IPR014628">
    <property type="entry name" value="Man6P_isomerase_Firm_short"/>
</dbReference>
<comment type="cofactor">
    <cofactor evidence="2 8">
        <name>Zn(2+)</name>
        <dbReference type="ChEBI" id="CHEBI:29105"/>
    </cofactor>
</comment>
<proteinExistence type="inferred from homology"/>
<feature type="domain" description="Mannose-6-phosphate isomerase cupin" evidence="10">
    <location>
        <begin position="239"/>
        <end position="314"/>
    </location>
</feature>
<evidence type="ECO:0000256" key="7">
    <source>
        <dbReference type="ARBA" id="ARBA00023235"/>
    </source>
</evidence>
<dbReference type="InterPro" id="IPR001250">
    <property type="entry name" value="Man6P_Isoase-1"/>
</dbReference>
<gene>
    <name evidence="11" type="primary">manA</name>
    <name evidence="11" type="ORF">MUN89_07020</name>
</gene>
<comment type="catalytic activity">
    <reaction evidence="1 8">
        <text>D-mannose 6-phosphate = D-fructose 6-phosphate</text>
        <dbReference type="Rhea" id="RHEA:12356"/>
        <dbReference type="ChEBI" id="CHEBI:58735"/>
        <dbReference type="ChEBI" id="CHEBI:61527"/>
        <dbReference type="EC" id="5.3.1.8"/>
    </reaction>
</comment>
<evidence type="ECO:0000256" key="2">
    <source>
        <dbReference type="ARBA" id="ARBA00001947"/>
    </source>
</evidence>
<evidence type="ECO:0000256" key="1">
    <source>
        <dbReference type="ARBA" id="ARBA00000757"/>
    </source>
</evidence>
<dbReference type="Proteomes" id="UP000831787">
    <property type="component" value="Chromosome"/>
</dbReference>
<dbReference type="NCBIfam" id="TIGR00218">
    <property type="entry name" value="manA"/>
    <property type="match status" value="1"/>
</dbReference>
<name>A0ABY4EP89_9BACI</name>
<keyword evidence="6 8" id="KW-0862">Zinc</keyword>
<feature type="domain" description="Phosphomannose isomerase type I catalytic" evidence="9">
    <location>
        <begin position="7"/>
        <end position="107"/>
    </location>
</feature>
<evidence type="ECO:0000259" key="10">
    <source>
        <dbReference type="Pfam" id="PF21621"/>
    </source>
</evidence>
<evidence type="ECO:0000313" key="11">
    <source>
        <dbReference type="EMBL" id="UOQ45678.1"/>
    </source>
</evidence>
<dbReference type="InterPro" id="IPR049071">
    <property type="entry name" value="MPI_cupin_dom"/>
</dbReference>
<evidence type="ECO:0000256" key="4">
    <source>
        <dbReference type="ARBA" id="ARBA00011956"/>
    </source>
</evidence>
<dbReference type="CDD" id="cd07010">
    <property type="entry name" value="cupin_PMI_type_I_N_bac"/>
    <property type="match status" value="1"/>
</dbReference>
<comment type="similarity">
    <text evidence="3 8">Belongs to the mannose-6-phosphate isomerase type 1 family.</text>
</comment>
<dbReference type="InterPro" id="IPR051804">
    <property type="entry name" value="Carb_Metab_Reg_Kinase/Isom"/>
</dbReference>
<dbReference type="InterPro" id="IPR014710">
    <property type="entry name" value="RmlC-like_jellyroll"/>
</dbReference>
<dbReference type="PANTHER" id="PTHR42742:SF3">
    <property type="entry name" value="FRUCTOKINASE"/>
    <property type="match status" value="1"/>
</dbReference>
<evidence type="ECO:0000256" key="6">
    <source>
        <dbReference type="ARBA" id="ARBA00022833"/>
    </source>
</evidence>
<dbReference type="Pfam" id="PF21621">
    <property type="entry name" value="MPI_cupin_dom"/>
    <property type="match status" value="1"/>
</dbReference>
<dbReference type="PIRSF" id="PIRSF036894">
    <property type="entry name" value="PMI_Firm_short"/>
    <property type="match status" value="1"/>
</dbReference>
<dbReference type="InterPro" id="IPR011051">
    <property type="entry name" value="RmlC_Cupin_sf"/>
</dbReference>
<sequence>MYNEPIFLQPEFKERLWGGTKLKEIFQYSIPSDQTGEAWCISGHANGPSRIINGPLEGKTLADAWQEHRELFANEEGEEFPLLVKILDSKKDLSVQVHPNDEYAREVEGENYGKTECWYVIDCEENAEIIFGHHAKDKQQLTTMVNEGHWNQLLRRVKVKPGDFFYVPSGTIHAIGEGIQILETQQSSDITYRVYDYDRTDNDGRNRELHLEQSLEVTAVPHQDPELNHPHSIEAGLKKETLVEEKYFSVYHLDLDGKSQALAPSPYLLFSVLEGEGRVIIDEQSFPFHKGDHFIIPATISQFILKGKASLITSRSNN</sequence>
<keyword evidence="12" id="KW-1185">Reference proteome</keyword>
<evidence type="ECO:0000256" key="3">
    <source>
        <dbReference type="ARBA" id="ARBA00010772"/>
    </source>
</evidence>
<keyword evidence="5 8" id="KW-0479">Metal-binding</keyword>
<evidence type="ECO:0000256" key="5">
    <source>
        <dbReference type="ARBA" id="ARBA00022723"/>
    </source>
</evidence>
<protein>
    <recommendedName>
        <fullName evidence="4 8">Mannose-6-phosphate isomerase</fullName>
        <ecNumber evidence="4 8">5.3.1.8</ecNumber>
    </recommendedName>
</protein>
<dbReference type="GO" id="GO:0004476">
    <property type="term" value="F:mannose-6-phosphate isomerase activity"/>
    <property type="evidence" value="ECO:0007669"/>
    <property type="project" value="UniProtKB-EC"/>
</dbReference>
<organism evidence="11 12">
    <name type="scientific">Halobacillus salinarum</name>
    <dbReference type="NCBI Taxonomy" id="2932257"/>
    <lineage>
        <taxon>Bacteria</taxon>
        <taxon>Bacillati</taxon>
        <taxon>Bacillota</taxon>
        <taxon>Bacilli</taxon>
        <taxon>Bacillales</taxon>
        <taxon>Bacillaceae</taxon>
        <taxon>Halobacillus</taxon>
    </lineage>
</organism>
<dbReference type="Gene3D" id="2.60.120.10">
    <property type="entry name" value="Jelly Rolls"/>
    <property type="match status" value="2"/>
</dbReference>
<dbReference type="EMBL" id="CP095073">
    <property type="protein sequence ID" value="UOQ45678.1"/>
    <property type="molecule type" value="Genomic_DNA"/>
</dbReference>
<dbReference type="InterPro" id="IPR046457">
    <property type="entry name" value="PMI_typeI_cat"/>
</dbReference>
<evidence type="ECO:0000259" key="9">
    <source>
        <dbReference type="Pfam" id="PF20511"/>
    </source>
</evidence>